<keyword evidence="5" id="KW-1185">Reference proteome</keyword>
<dbReference type="PANTHER" id="PTHR13847">
    <property type="entry name" value="SARCOSINE DEHYDROGENASE-RELATED"/>
    <property type="match status" value="1"/>
</dbReference>
<dbReference type="OrthoDB" id="9815989at2"/>
<dbReference type="Gene3D" id="3.30.9.10">
    <property type="entry name" value="D-Amino Acid Oxidase, subunit A, domain 2"/>
    <property type="match status" value="1"/>
</dbReference>
<feature type="transmembrane region" description="Helical" evidence="2">
    <location>
        <begin position="6"/>
        <end position="25"/>
    </location>
</feature>
<evidence type="ECO:0000313" key="5">
    <source>
        <dbReference type="Proteomes" id="UP000278398"/>
    </source>
</evidence>
<dbReference type="Gene3D" id="3.50.50.60">
    <property type="entry name" value="FAD/NAD(P)-binding domain"/>
    <property type="match status" value="1"/>
</dbReference>
<dbReference type="AlphaFoldDB" id="A0A3R9YBX5"/>
<protein>
    <submittedName>
        <fullName evidence="4">FAD-binding oxidoreductase</fullName>
    </submittedName>
</protein>
<keyword evidence="1" id="KW-0560">Oxidoreductase</keyword>
<keyword evidence="2" id="KW-0812">Transmembrane</keyword>
<sequence length="389" mass="40365">MDGRGGKSVVVVGAGIVGAATAYFLSRRGYKVRLIEAVAPAAAASGSADGAVSVASKRPGPMMTTALAGIALYRQLEREGLFSGLFKQRPTVMVAEDESEVESLVGHADALAGEGMSLRRIEGEALRRYLPDVSPGVRLAIEVGNEGHAIGYEIVRRLIAASGVAVERDTRVLGLVDSGSGGSIAAVDTSRGRAEAEHFVIAAGGGSADLIGLPGIVRPRKGQLVVTERAPMLATTLPGALMSCRYLLSKDAIQGGGTAARRFGLVVDPLRTGQFLIGGTREETADTGNDLAAIRHLLASAVRLLPPLERLRVIRVFAGVRSATIDGLPVIGRMAGYDNLVVATGFEGDGICLGPLVGQAVSRIVAGEPGELDLRPFSPDRFAQRSLVA</sequence>
<evidence type="ECO:0000256" key="1">
    <source>
        <dbReference type="ARBA" id="ARBA00023002"/>
    </source>
</evidence>
<name>A0A3R9YBX5_9HYPH</name>
<evidence type="ECO:0000313" key="4">
    <source>
        <dbReference type="EMBL" id="RST87774.1"/>
    </source>
</evidence>
<keyword evidence="2" id="KW-1133">Transmembrane helix</keyword>
<dbReference type="InterPro" id="IPR036188">
    <property type="entry name" value="FAD/NAD-bd_sf"/>
</dbReference>
<dbReference type="EMBL" id="RWKW01000010">
    <property type="protein sequence ID" value="RST87774.1"/>
    <property type="molecule type" value="Genomic_DNA"/>
</dbReference>
<gene>
    <name evidence="4" type="ORF">EJC49_03325</name>
</gene>
<dbReference type="GO" id="GO:0005737">
    <property type="term" value="C:cytoplasm"/>
    <property type="evidence" value="ECO:0007669"/>
    <property type="project" value="TreeGrafter"/>
</dbReference>
<dbReference type="RefSeq" id="WP_126698047.1">
    <property type="nucleotide sequence ID" value="NZ_RWKW01000010.1"/>
</dbReference>
<dbReference type="GO" id="GO:0016491">
    <property type="term" value="F:oxidoreductase activity"/>
    <property type="evidence" value="ECO:0007669"/>
    <property type="project" value="UniProtKB-KW"/>
</dbReference>
<dbReference type="Pfam" id="PF01266">
    <property type="entry name" value="DAO"/>
    <property type="match status" value="1"/>
</dbReference>
<proteinExistence type="predicted"/>
<organism evidence="4 5">
    <name type="scientific">Aquibium carbonis</name>
    <dbReference type="NCBI Taxonomy" id="2495581"/>
    <lineage>
        <taxon>Bacteria</taxon>
        <taxon>Pseudomonadati</taxon>
        <taxon>Pseudomonadota</taxon>
        <taxon>Alphaproteobacteria</taxon>
        <taxon>Hyphomicrobiales</taxon>
        <taxon>Phyllobacteriaceae</taxon>
        <taxon>Aquibium</taxon>
    </lineage>
</organism>
<reference evidence="4 5" key="1">
    <citation type="submission" date="2018-12" db="EMBL/GenBank/DDBJ databases">
        <title>Mesorhizobium carbonis sp. nov., isolated from coal mine water.</title>
        <authorList>
            <person name="Xin W."/>
            <person name="Xu Z."/>
            <person name="Xiang F."/>
            <person name="Zhang J."/>
            <person name="Xi L."/>
            <person name="Liu J."/>
        </authorList>
    </citation>
    <scope>NUCLEOTIDE SEQUENCE [LARGE SCALE GENOMIC DNA]</scope>
    <source>
        <strain evidence="4 5">B2.3</strain>
    </source>
</reference>
<comment type="caution">
    <text evidence="4">The sequence shown here is derived from an EMBL/GenBank/DDBJ whole genome shotgun (WGS) entry which is preliminary data.</text>
</comment>
<dbReference type="SUPFAM" id="SSF54373">
    <property type="entry name" value="FAD-linked reductases, C-terminal domain"/>
    <property type="match status" value="1"/>
</dbReference>
<evidence type="ECO:0000256" key="2">
    <source>
        <dbReference type="SAM" id="Phobius"/>
    </source>
</evidence>
<dbReference type="InterPro" id="IPR006076">
    <property type="entry name" value="FAD-dep_OxRdtase"/>
</dbReference>
<dbReference type="SUPFAM" id="SSF51905">
    <property type="entry name" value="FAD/NAD(P)-binding domain"/>
    <property type="match status" value="1"/>
</dbReference>
<dbReference type="Proteomes" id="UP000278398">
    <property type="component" value="Unassembled WGS sequence"/>
</dbReference>
<accession>A0A3R9YBX5</accession>
<feature type="domain" description="FAD dependent oxidoreductase" evidence="3">
    <location>
        <begin position="9"/>
        <end position="362"/>
    </location>
</feature>
<keyword evidence="2" id="KW-0472">Membrane</keyword>
<evidence type="ECO:0000259" key="3">
    <source>
        <dbReference type="Pfam" id="PF01266"/>
    </source>
</evidence>